<sequence length="70" mass="7685">MKLTRPSSIRLIFDSEARIEYPAASRVIPRASRSRLSCEPSSIRRTTDPGSPALTFASLPNRLSGAEVCH</sequence>
<keyword evidence="2" id="KW-1185">Reference proteome</keyword>
<comment type="caution">
    <text evidence="1">The sequence shown here is derived from an EMBL/GenBank/DDBJ whole genome shotgun (WGS) entry which is preliminary data.</text>
</comment>
<evidence type="ECO:0000313" key="1">
    <source>
        <dbReference type="EMBL" id="GHI56219.1"/>
    </source>
</evidence>
<dbReference type="EMBL" id="BNEA01000015">
    <property type="protein sequence ID" value="GHI56219.1"/>
    <property type="molecule type" value="Genomic_DNA"/>
</dbReference>
<accession>A0ABQ3RK25</accession>
<proteinExistence type="predicted"/>
<name>A0ABQ3RK25_STRRR</name>
<gene>
    <name evidence="1" type="ORF">Srubr_60650</name>
</gene>
<reference evidence="2" key="1">
    <citation type="submission" date="2023-07" db="EMBL/GenBank/DDBJ databases">
        <title>Whole genome shotgun sequence of Streptomyces achromogenes subsp. rubradiris NBRC 14000.</title>
        <authorList>
            <person name="Komaki H."/>
            <person name="Tamura T."/>
        </authorList>
    </citation>
    <scope>NUCLEOTIDE SEQUENCE [LARGE SCALE GENOMIC DNA]</scope>
    <source>
        <strain evidence="2">NBRC 14000</strain>
    </source>
</reference>
<dbReference type="Proteomes" id="UP000646738">
    <property type="component" value="Unassembled WGS sequence"/>
</dbReference>
<organism evidence="1 2">
    <name type="scientific">Streptomyces rubradiris</name>
    <name type="common">Streptomyces achromogenes subsp. rubradiris</name>
    <dbReference type="NCBI Taxonomy" id="285531"/>
    <lineage>
        <taxon>Bacteria</taxon>
        <taxon>Bacillati</taxon>
        <taxon>Actinomycetota</taxon>
        <taxon>Actinomycetes</taxon>
        <taxon>Kitasatosporales</taxon>
        <taxon>Streptomycetaceae</taxon>
        <taxon>Streptomyces</taxon>
    </lineage>
</organism>
<protein>
    <submittedName>
        <fullName evidence="1">Uncharacterized protein</fullName>
    </submittedName>
</protein>
<evidence type="ECO:0000313" key="2">
    <source>
        <dbReference type="Proteomes" id="UP000646738"/>
    </source>
</evidence>